<feature type="transmembrane region" description="Helical" evidence="1">
    <location>
        <begin position="108"/>
        <end position="132"/>
    </location>
</feature>
<evidence type="ECO:0000256" key="1">
    <source>
        <dbReference type="SAM" id="Phobius"/>
    </source>
</evidence>
<protein>
    <submittedName>
        <fullName evidence="2">Uncharacterized protein</fullName>
    </submittedName>
</protein>
<dbReference type="Proteomes" id="UP001500279">
    <property type="component" value="Unassembled WGS sequence"/>
</dbReference>
<accession>A0ABP3VD21</accession>
<evidence type="ECO:0000313" key="2">
    <source>
        <dbReference type="EMBL" id="GAA0751979.1"/>
    </source>
</evidence>
<sequence length="134" mass="14263">MNLRKQMRSALIEFGGTGLAIIAPMSLPDADFDRFFTEHIVGLPTLVDMGRSASVRQVSDRGVRIGALGEKARLIGLAGRTLLSRDPTRAVAGQPLALPGLIALRRKVLVAGLVAWSLLVGGTVAGACIWWMKS</sequence>
<proteinExistence type="predicted"/>
<keyword evidence="1" id="KW-1133">Transmembrane helix</keyword>
<comment type="caution">
    <text evidence="2">The sequence shown here is derived from an EMBL/GenBank/DDBJ whole genome shotgun (WGS) entry which is preliminary data.</text>
</comment>
<keyword evidence="3" id="KW-1185">Reference proteome</keyword>
<keyword evidence="1" id="KW-0812">Transmembrane</keyword>
<name>A0ABP3VD21_9BURK</name>
<evidence type="ECO:0000313" key="3">
    <source>
        <dbReference type="Proteomes" id="UP001500279"/>
    </source>
</evidence>
<reference evidence="3" key="1">
    <citation type="journal article" date="2019" name="Int. J. Syst. Evol. Microbiol.">
        <title>The Global Catalogue of Microorganisms (GCM) 10K type strain sequencing project: providing services to taxonomists for standard genome sequencing and annotation.</title>
        <authorList>
            <consortium name="The Broad Institute Genomics Platform"/>
            <consortium name="The Broad Institute Genome Sequencing Center for Infectious Disease"/>
            <person name="Wu L."/>
            <person name="Ma J."/>
        </authorList>
    </citation>
    <scope>NUCLEOTIDE SEQUENCE [LARGE SCALE GENOMIC DNA]</scope>
    <source>
        <strain evidence="3">JCM 15503</strain>
    </source>
</reference>
<keyword evidence="1" id="KW-0472">Membrane</keyword>
<organism evidence="2 3">
    <name type="scientific">Ideonella azotifigens</name>
    <dbReference type="NCBI Taxonomy" id="513160"/>
    <lineage>
        <taxon>Bacteria</taxon>
        <taxon>Pseudomonadati</taxon>
        <taxon>Pseudomonadota</taxon>
        <taxon>Betaproteobacteria</taxon>
        <taxon>Burkholderiales</taxon>
        <taxon>Sphaerotilaceae</taxon>
        <taxon>Ideonella</taxon>
    </lineage>
</organism>
<dbReference type="EMBL" id="BAAAEW010000014">
    <property type="protein sequence ID" value="GAA0751979.1"/>
    <property type="molecule type" value="Genomic_DNA"/>
</dbReference>
<gene>
    <name evidence="2" type="ORF">GCM10009107_25300</name>
</gene>